<name>A0A094ZJZ3_SCHHA</name>
<dbReference type="KEGG" id="shx:MS3_00002406"/>
<evidence type="ECO:0000256" key="7">
    <source>
        <dbReference type="RuleBase" id="RU361218"/>
    </source>
</evidence>
<keyword evidence="4 7" id="KW-1133">Transmembrane helix</keyword>
<keyword evidence="5 7" id="KW-0472">Membrane</keyword>
<dbReference type="Gene3D" id="1.10.1450.10">
    <property type="entry name" value="Tetraspanin"/>
    <property type="match status" value="1"/>
</dbReference>
<dbReference type="InterPro" id="IPR000301">
    <property type="entry name" value="Tetraspanin_animals"/>
</dbReference>
<dbReference type="PRINTS" id="PR00259">
    <property type="entry name" value="TMFOUR"/>
</dbReference>
<evidence type="ECO:0000256" key="1">
    <source>
        <dbReference type="ARBA" id="ARBA00004141"/>
    </source>
</evidence>
<evidence type="ECO:0000313" key="10">
    <source>
        <dbReference type="Proteomes" id="UP000471633"/>
    </source>
</evidence>
<feature type="disulfide bond" evidence="6">
    <location>
        <begin position="147"/>
        <end position="166"/>
    </location>
</feature>
<evidence type="ECO:0000313" key="8">
    <source>
        <dbReference type="EMBL" id="KAH9596869.1"/>
    </source>
</evidence>
<organism evidence="9">
    <name type="scientific">Schistosoma haematobium</name>
    <name type="common">Blood fluke</name>
    <dbReference type="NCBI Taxonomy" id="6185"/>
    <lineage>
        <taxon>Eukaryota</taxon>
        <taxon>Metazoa</taxon>
        <taxon>Spiralia</taxon>
        <taxon>Lophotrochozoa</taxon>
        <taxon>Platyhelminthes</taxon>
        <taxon>Trematoda</taxon>
        <taxon>Digenea</taxon>
        <taxon>Strigeidida</taxon>
        <taxon>Schistosomatoidea</taxon>
        <taxon>Schistosomatidae</taxon>
        <taxon>Schistosoma</taxon>
    </lineage>
</organism>
<keyword evidence="6" id="KW-1015">Disulfide bond</keyword>
<evidence type="ECO:0000256" key="5">
    <source>
        <dbReference type="ARBA" id="ARBA00023136"/>
    </source>
</evidence>
<feature type="transmembrane region" description="Helical" evidence="7">
    <location>
        <begin position="84"/>
        <end position="108"/>
    </location>
</feature>
<dbReference type="STRING" id="6185.A0A094ZJZ3"/>
<reference evidence="8" key="3">
    <citation type="submission" date="2021-06" db="EMBL/GenBank/DDBJ databases">
        <title>Chromosome-level genome assembly for S. haematobium.</title>
        <authorList>
            <person name="Stroehlein A.J."/>
        </authorList>
    </citation>
    <scope>NUCLEOTIDE SEQUENCE</scope>
</reference>
<gene>
    <name evidence="8" type="primary">CD63_1</name>
    <name evidence="8" type="ORF">MS3_00002406</name>
    <name evidence="9" type="ORF">MS3_01370</name>
</gene>
<comment type="similarity">
    <text evidence="2 7">Belongs to the tetraspanin (TM4SF) family.</text>
</comment>
<feature type="transmembrane region" description="Helical" evidence="7">
    <location>
        <begin position="12"/>
        <end position="35"/>
    </location>
</feature>
<keyword evidence="10" id="KW-1185">Reference proteome</keyword>
<evidence type="ECO:0000256" key="6">
    <source>
        <dbReference type="PIRSR" id="PIRSR002419-1"/>
    </source>
</evidence>
<dbReference type="EMBL" id="KL250537">
    <property type="protein sequence ID" value="KGB33214.1"/>
    <property type="molecule type" value="Genomic_DNA"/>
</dbReference>
<comment type="subcellular location">
    <subcellularLocation>
        <location evidence="1 7">Membrane</location>
        <topology evidence="1 7">Multi-pass membrane protein</topology>
    </subcellularLocation>
</comment>
<dbReference type="AlphaFoldDB" id="A0A094ZJZ3"/>
<evidence type="ECO:0000313" key="9">
    <source>
        <dbReference type="EMBL" id="KGB33214.1"/>
    </source>
</evidence>
<feature type="disulfide bond" evidence="6">
    <location>
        <begin position="146"/>
        <end position="179"/>
    </location>
</feature>
<reference evidence="8" key="2">
    <citation type="journal article" date="2019" name="Gigascience">
        <title>High-quality Schistosoma haematobium genome achieved by single-molecule and long-range sequencing.</title>
        <authorList>
            <person name="Stroehlein A.J."/>
            <person name="Korhonen P.K."/>
            <person name="Chong T.M."/>
            <person name="Lim Y.L."/>
            <person name="Chan K.G."/>
            <person name="Webster B."/>
            <person name="Rollinson D."/>
            <person name="Brindley P.J."/>
            <person name="Gasser R.B."/>
            <person name="Young N.D."/>
        </authorList>
    </citation>
    <scope>NUCLEOTIDE SEQUENCE</scope>
</reference>
<dbReference type="PANTHER" id="PTHR19282">
    <property type="entry name" value="TETRASPANIN"/>
    <property type="match status" value="1"/>
</dbReference>
<dbReference type="SUPFAM" id="SSF48652">
    <property type="entry name" value="Tetraspanin"/>
    <property type="match status" value="1"/>
</dbReference>
<dbReference type="OrthoDB" id="10033535at2759"/>
<reference evidence="8" key="4">
    <citation type="journal article" date="2022" name="PLoS Pathog.">
        <title>Chromosome-level genome of Schistosoma haematobium underpins genome-wide explorations of molecular variation.</title>
        <authorList>
            <person name="Stroehlein A.J."/>
            <person name="Korhonen P.K."/>
            <person name="Lee V.V."/>
            <person name="Ralph S.A."/>
            <person name="Mentink-Kane M."/>
            <person name="You H."/>
            <person name="McManus D.P."/>
            <person name="Tchuente L.T."/>
            <person name="Stothard J.R."/>
            <person name="Kaur P."/>
            <person name="Dudchenko O."/>
            <person name="Aiden E.L."/>
            <person name="Yang B."/>
            <person name="Yang H."/>
            <person name="Emery A.M."/>
            <person name="Webster B.L."/>
            <person name="Brindley P.J."/>
            <person name="Rollinson D."/>
            <person name="Chang B.C.H."/>
            <person name="Gasser R.B."/>
            <person name="Young N.D."/>
        </authorList>
    </citation>
    <scope>NUCLEOTIDE SEQUENCE</scope>
</reference>
<accession>A0A094ZJZ3</accession>
<dbReference type="EMBL" id="AMPZ03000001">
    <property type="protein sequence ID" value="KAH9596869.1"/>
    <property type="molecule type" value="Genomic_DNA"/>
</dbReference>
<reference evidence="9" key="1">
    <citation type="journal article" date="2012" name="Nat. Genet.">
        <title>Whole-genome sequence of Schistosoma haematobium.</title>
        <authorList>
            <person name="Young N.D."/>
            <person name="Jex A.R."/>
            <person name="Li B."/>
            <person name="Liu S."/>
            <person name="Yang L."/>
            <person name="Xiong Z."/>
            <person name="Li Y."/>
            <person name="Cantacessi C."/>
            <person name="Hall R.S."/>
            <person name="Xu X."/>
            <person name="Chen F."/>
            <person name="Wu X."/>
            <person name="Zerlotini A."/>
            <person name="Oliveira G."/>
            <person name="Hofmann A."/>
            <person name="Zhang G."/>
            <person name="Fang X."/>
            <person name="Kang Y."/>
            <person name="Campbell B.E."/>
            <person name="Loukas A."/>
            <person name="Ranganathan S."/>
            <person name="Rollinson D."/>
            <person name="Rinaldi G."/>
            <person name="Brindley P.J."/>
            <person name="Yang H."/>
            <person name="Wang J."/>
            <person name="Wang J."/>
            <person name="Gasser R.B."/>
        </authorList>
    </citation>
    <scope>NUCLEOTIDE SEQUENCE [LARGE SCALE GENOMIC DNA]</scope>
</reference>
<dbReference type="InterPro" id="IPR018499">
    <property type="entry name" value="Tetraspanin/Peripherin"/>
</dbReference>
<protein>
    <recommendedName>
        <fullName evidence="7">Tetraspanin</fullName>
    </recommendedName>
</protein>
<sequence length="225" mass="24197">MASLSCGYKCLQILLVIFNILVFACGIALIVIGSLSQVAINNYSSGIDSSIKGLVIFVIVLGCFLFLLGFLGFCGACTKNTCCLILYAILLSIMVAAEIAAGITAAVLRDEVKSQFLSLVKSSVNEYSKNPDFKNFLDKIQQEFQCCGSESSSDYTSSGQTVPDSCKDTKTKAIYSDGCSYKVISFFEKYIVAVLVAAFVFAILQLLCIVFAICVIRAIKSGDSD</sequence>
<feature type="non-terminal residue" evidence="9">
    <location>
        <position position="225"/>
    </location>
</feature>
<dbReference type="CDD" id="cd03127">
    <property type="entry name" value="tetraspanin_LEL"/>
    <property type="match status" value="1"/>
</dbReference>
<dbReference type="SMR" id="A0A094ZJZ3"/>
<dbReference type="GO" id="GO:0005886">
    <property type="term" value="C:plasma membrane"/>
    <property type="evidence" value="ECO:0007669"/>
    <property type="project" value="TreeGrafter"/>
</dbReference>
<proteinExistence type="inferred from homology"/>
<dbReference type="PANTHER" id="PTHR19282:SF456">
    <property type="entry name" value="CD63 MOLECULE"/>
    <property type="match status" value="1"/>
</dbReference>
<dbReference type="Proteomes" id="UP000471633">
    <property type="component" value="Unassembled WGS sequence"/>
</dbReference>
<dbReference type="RefSeq" id="XP_012792980.1">
    <property type="nucleotide sequence ID" value="XM_012937526.3"/>
</dbReference>
<dbReference type="PIRSF" id="PIRSF002419">
    <property type="entry name" value="Tetraspanin"/>
    <property type="match status" value="1"/>
</dbReference>
<feature type="transmembrane region" description="Helical" evidence="7">
    <location>
        <begin position="190"/>
        <end position="216"/>
    </location>
</feature>
<feature type="transmembrane region" description="Helical" evidence="7">
    <location>
        <begin position="55"/>
        <end position="77"/>
    </location>
</feature>
<evidence type="ECO:0000256" key="2">
    <source>
        <dbReference type="ARBA" id="ARBA00006840"/>
    </source>
</evidence>
<dbReference type="Pfam" id="PF00335">
    <property type="entry name" value="Tetraspanin"/>
    <property type="match status" value="1"/>
</dbReference>
<evidence type="ECO:0000256" key="3">
    <source>
        <dbReference type="ARBA" id="ARBA00022692"/>
    </source>
</evidence>
<dbReference type="GeneID" id="24589127"/>
<dbReference type="InterPro" id="IPR008952">
    <property type="entry name" value="Tetraspanin_EC2_sf"/>
</dbReference>
<evidence type="ECO:0000256" key="4">
    <source>
        <dbReference type="ARBA" id="ARBA00022989"/>
    </source>
</evidence>
<keyword evidence="3 7" id="KW-0812">Transmembrane</keyword>
<dbReference type="CTD" id="24589127"/>